<dbReference type="EMBL" id="CP024978">
    <property type="protein sequence ID" value="ATZ30801.1"/>
    <property type="molecule type" value="Genomic_DNA"/>
</dbReference>
<evidence type="ECO:0000313" key="1">
    <source>
        <dbReference type="EMBL" id="ATZ30801.1"/>
    </source>
</evidence>
<dbReference type="Proteomes" id="UP000236551">
    <property type="component" value="Chromosome"/>
</dbReference>
<protein>
    <submittedName>
        <fullName evidence="1">Uncharacterized protein</fullName>
    </submittedName>
</protein>
<dbReference type="AlphaFoldDB" id="A0A2H4TML2"/>
<accession>A0A2H4TML2</accession>
<proteinExistence type="predicted"/>
<name>A0A2H4TML2_ECOLX</name>
<gene>
    <name evidence="1" type="ORF">CV83915_00426</name>
</gene>
<sequence length="92" mass="10069">MIITLQYARTYGIPFRAIATLVAAQSALMLYPSFATMFIAVTRTVCGCTCTSTLTAGAWDSWGHMYSNEEATDIASSIHSETIFIYPVMNSL</sequence>
<evidence type="ECO:0000313" key="2">
    <source>
        <dbReference type="Proteomes" id="UP000236551"/>
    </source>
</evidence>
<organism evidence="1 2">
    <name type="scientific">Escherichia coli</name>
    <dbReference type="NCBI Taxonomy" id="562"/>
    <lineage>
        <taxon>Bacteria</taxon>
        <taxon>Pseudomonadati</taxon>
        <taxon>Pseudomonadota</taxon>
        <taxon>Gammaproteobacteria</taxon>
        <taxon>Enterobacterales</taxon>
        <taxon>Enterobacteriaceae</taxon>
        <taxon>Escherichia</taxon>
    </lineage>
</organism>
<reference evidence="1 2" key="1">
    <citation type="submission" date="2017-11" db="EMBL/GenBank/DDBJ databases">
        <title>Escherichia coli CV839-15 Genome sequencing and assembly.</title>
        <authorList>
            <person name="Li Z."/>
            <person name="Song N."/>
            <person name="Li W."/>
            <person name="Philip H.R."/>
            <person name="Bu Z."/>
            <person name="Siguo L."/>
        </authorList>
    </citation>
    <scope>NUCLEOTIDE SEQUENCE [LARGE SCALE GENOMIC DNA]</scope>
    <source>
        <strain evidence="1 2">CV839-15</strain>
    </source>
</reference>